<dbReference type="OrthoDB" id="75611at2759"/>
<evidence type="ECO:0000313" key="2">
    <source>
        <dbReference type="Proteomes" id="UP001165083"/>
    </source>
</evidence>
<dbReference type="Proteomes" id="UP001165083">
    <property type="component" value="Unassembled WGS sequence"/>
</dbReference>
<name>A0A9W6WTR1_9STRA</name>
<dbReference type="AlphaFoldDB" id="A0A9W6WTR1"/>
<dbReference type="EMBL" id="BSXW01000249">
    <property type="protein sequence ID" value="GMF16359.1"/>
    <property type="molecule type" value="Genomic_DNA"/>
</dbReference>
<organism evidence="1 2">
    <name type="scientific">Phytophthora lilii</name>
    <dbReference type="NCBI Taxonomy" id="2077276"/>
    <lineage>
        <taxon>Eukaryota</taxon>
        <taxon>Sar</taxon>
        <taxon>Stramenopiles</taxon>
        <taxon>Oomycota</taxon>
        <taxon>Peronosporomycetes</taxon>
        <taxon>Peronosporales</taxon>
        <taxon>Peronosporaceae</taxon>
        <taxon>Phytophthora</taxon>
    </lineage>
</organism>
<proteinExistence type="predicted"/>
<gene>
    <name evidence="1" type="ORF">Plil01_000581100</name>
</gene>
<evidence type="ECO:0000313" key="1">
    <source>
        <dbReference type="EMBL" id="GMF16359.1"/>
    </source>
</evidence>
<sequence length="172" mass="18193">MPSLTDRTPPTWWPELTTAVMIAATSVESLSLSGNGREIVPASCTPKFFATIVGQGVGLRHTWIRKFAVMSVSPAVRAVCRAHDVDNDLVLELVQQFFDVTAGWSLVDAAERGHLELVKQLAATASSNSVSDALDFAAEAGDLGKWPPQRGAVAACSSSGRLHGGGHGPRSR</sequence>
<keyword evidence="2" id="KW-1185">Reference proteome</keyword>
<comment type="caution">
    <text evidence="1">The sequence shown here is derived from an EMBL/GenBank/DDBJ whole genome shotgun (WGS) entry which is preliminary data.</text>
</comment>
<reference evidence="1" key="1">
    <citation type="submission" date="2023-04" db="EMBL/GenBank/DDBJ databases">
        <title>Phytophthora lilii NBRC 32176.</title>
        <authorList>
            <person name="Ichikawa N."/>
            <person name="Sato H."/>
            <person name="Tonouchi N."/>
        </authorList>
    </citation>
    <scope>NUCLEOTIDE SEQUENCE</scope>
    <source>
        <strain evidence="1">NBRC 32176</strain>
    </source>
</reference>
<accession>A0A9W6WTR1</accession>
<protein>
    <submittedName>
        <fullName evidence="1">Unnamed protein product</fullName>
    </submittedName>
</protein>